<name>A0A143PXK2_LUTPR</name>
<organism evidence="1 2">
    <name type="scientific">Luteitalea pratensis</name>
    <dbReference type="NCBI Taxonomy" id="1855912"/>
    <lineage>
        <taxon>Bacteria</taxon>
        <taxon>Pseudomonadati</taxon>
        <taxon>Acidobacteriota</taxon>
        <taxon>Vicinamibacteria</taxon>
        <taxon>Vicinamibacterales</taxon>
        <taxon>Vicinamibacteraceae</taxon>
        <taxon>Luteitalea</taxon>
    </lineage>
</organism>
<accession>A0A143PXK2</accession>
<dbReference type="KEGG" id="abac:LuPra_06232"/>
<keyword evidence="2" id="KW-1185">Reference proteome</keyword>
<dbReference type="RefSeq" id="WP_110174360.1">
    <property type="nucleotide sequence ID" value="NZ_CP015136.1"/>
</dbReference>
<sequence>MESRRSALEGWTPEQLALGRAWAATWRDAGPRLEAIRRQELRALDAFAAIALLCGAADYQLPPRAPAPTSGLLEQQRLFMRLRPL</sequence>
<dbReference type="EMBL" id="CP015136">
    <property type="protein sequence ID" value="AMY12948.1"/>
    <property type="molecule type" value="Genomic_DNA"/>
</dbReference>
<reference evidence="2" key="2">
    <citation type="submission" date="2016-04" db="EMBL/GenBank/DDBJ databases">
        <title>First Complete Genome Sequence of a Subdivision 6 Acidobacterium.</title>
        <authorList>
            <person name="Huang S."/>
            <person name="Vieira S."/>
            <person name="Bunk B."/>
            <person name="Riedel T."/>
            <person name="Sproeer C."/>
            <person name="Overmann J."/>
        </authorList>
    </citation>
    <scope>NUCLEOTIDE SEQUENCE [LARGE SCALE GENOMIC DNA]</scope>
    <source>
        <strain evidence="2">DSM 100886 HEG_-6_39</strain>
    </source>
</reference>
<dbReference type="Proteomes" id="UP000076079">
    <property type="component" value="Chromosome"/>
</dbReference>
<reference evidence="1 2" key="1">
    <citation type="journal article" date="2016" name="Genome Announc.">
        <title>First Complete Genome Sequence of a Subdivision 6 Acidobacterium Strain.</title>
        <authorList>
            <person name="Huang S."/>
            <person name="Vieira S."/>
            <person name="Bunk B."/>
            <person name="Riedel T."/>
            <person name="Sproer C."/>
            <person name="Overmann J."/>
        </authorList>
    </citation>
    <scope>NUCLEOTIDE SEQUENCE [LARGE SCALE GENOMIC DNA]</scope>
    <source>
        <strain evidence="2">DSM 100886 HEG_-6_39</strain>
    </source>
</reference>
<dbReference type="OrthoDB" id="3078727at2"/>
<proteinExistence type="predicted"/>
<evidence type="ECO:0000313" key="1">
    <source>
        <dbReference type="EMBL" id="AMY12948.1"/>
    </source>
</evidence>
<evidence type="ECO:0000313" key="2">
    <source>
        <dbReference type="Proteomes" id="UP000076079"/>
    </source>
</evidence>
<protein>
    <submittedName>
        <fullName evidence="1">Uncharacterized protein</fullName>
    </submittedName>
</protein>
<dbReference type="AlphaFoldDB" id="A0A143PXK2"/>
<gene>
    <name evidence="1" type="ORF">LuPra_06232</name>
</gene>